<organism evidence="7 8">
    <name type="scientific">Fraxinus pennsylvanica</name>
    <dbReference type="NCBI Taxonomy" id="56036"/>
    <lineage>
        <taxon>Eukaryota</taxon>
        <taxon>Viridiplantae</taxon>
        <taxon>Streptophyta</taxon>
        <taxon>Embryophyta</taxon>
        <taxon>Tracheophyta</taxon>
        <taxon>Spermatophyta</taxon>
        <taxon>Magnoliopsida</taxon>
        <taxon>eudicotyledons</taxon>
        <taxon>Gunneridae</taxon>
        <taxon>Pentapetalae</taxon>
        <taxon>asterids</taxon>
        <taxon>lamiids</taxon>
        <taxon>Lamiales</taxon>
        <taxon>Oleaceae</taxon>
        <taxon>Oleeae</taxon>
        <taxon>Fraxinus</taxon>
    </lineage>
</organism>
<dbReference type="EMBL" id="OU503047">
    <property type="protein sequence ID" value="CAI9772111.1"/>
    <property type="molecule type" value="Genomic_DNA"/>
</dbReference>
<dbReference type="PANTHER" id="PTHR46196:SF2">
    <property type="entry name" value="TRANSCRIPTION FACTOR BHLH157"/>
    <property type="match status" value="1"/>
</dbReference>
<evidence type="ECO:0000256" key="5">
    <source>
        <dbReference type="SAM" id="MobiDB-lite"/>
    </source>
</evidence>
<dbReference type="GO" id="GO:0046983">
    <property type="term" value="F:protein dimerization activity"/>
    <property type="evidence" value="ECO:0007669"/>
    <property type="project" value="InterPro"/>
</dbReference>
<feature type="compositionally biased region" description="Polar residues" evidence="5">
    <location>
        <begin position="349"/>
        <end position="359"/>
    </location>
</feature>
<dbReference type="Proteomes" id="UP000834106">
    <property type="component" value="Chromosome 12"/>
</dbReference>
<dbReference type="AlphaFoldDB" id="A0AAD1ZLP4"/>
<comment type="subcellular location">
    <subcellularLocation>
        <location evidence="1">Nucleus</location>
    </subcellularLocation>
</comment>
<dbReference type="Pfam" id="PF23176">
    <property type="entry name" value="bHLH_LHW"/>
    <property type="match status" value="1"/>
</dbReference>
<accession>A0AAD1ZLP4</accession>
<dbReference type="InterPro" id="IPR011598">
    <property type="entry name" value="bHLH_dom"/>
</dbReference>
<evidence type="ECO:0000313" key="7">
    <source>
        <dbReference type="EMBL" id="CAI9772111.1"/>
    </source>
</evidence>
<keyword evidence="3" id="KW-0804">Transcription</keyword>
<dbReference type="InterPro" id="IPR043561">
    <property type="entry name" value="LHW-like"/>
</dbReference>
<reference evidence="7" key="1">
    <citation type="submission" date="2023-05" db="EMBL/GenBank/DDBJ databases">
        <authorList>
            <person name="Huff M."/>
        </authorList>
    </citation>
    <scope>NUCLEOTIDE SEQUENCE</scope>
</reference>
<dbReference type="GO" id="GO:0005634">
    <property type="term" value="C:nucleus"/>
    <property type="evidence" value="ECO:0007669"/>
    <property type="project" value="UniProtKB-SubCell"/>
</dbReference>
<keyword evidence="4" id="KW-0539">Nucleus</keyword>
<evidence type="ECO:0000313" key="8">
    <source>
        <dbReference type="Proteomes" id="UP000834106"/>
    </source>
</evidence>
<keyword evidence="2" id="KW-0805">Transcription regulation</keyword>
<proteinExistence type="predicted"/>
<evidence type="ECO:0000259" key="6">
    <source>
        <dbReference type="Pfam" id="PF23176"/>
    </source>
</evidence>
<evidence type="ECO:0000256" key="3">
    <source>
        <dbReference type="ARBA" id="ARBA00023163"/>
    </source>
</evidence>
<dbReference type="GO" id="GO:0003700">
    <property type="term" value="F:DNA-binding transcription factor activity"/>
    <property type="evidence" value="ECO:0007669"/>
    <property type="project" value="InterPro"/>
</dbReference>
<keyword evidence="8" id="KW-1185">Reference proteome</keyword>
<evidence type="ECO:0000256" key="1">
    <source>
        <dbReference type="ARBA" id="ARBA00004123"/>
    </source>
</evidence>
<evidence type="ECO:0000256" key="4">
    <source>
        <dbReference type="ARBA" id="ARBA00023242"/>
    </source>
</evidence>
<feature type="region of interest" description="Disordered" evidence="5">
    <location>
        <begin position="341"/>
        <end position="360"/>
    </location>
</feature>
<protein>
    <recommendedName>
        <fullName evidence="6">BHLH domain-containing protein</fullName>
    </recommendedName>
</protein>
<dbReference type="PANTHER" id="PTHR46196">
    <property type="entry name" value="TRANSCRIPTION FACTOR BHLH155-LIKE ISOFORM X1-RELATED"/>
    <property type="match status" value="1"/>
</dbReference>
<gene>
    <name evidence="7" type="ORF">FPE_LOCUS19541</name>
</gene>
<evidence type="ECO:0000256" key="2">
    <source>
        <dbReference type="ARBA" id="ARBA00023015"/>
    </source>
</evidence>
<feature type="domain" description="BHLH" evidence="6">
    <location>
        <begin position="378"/>
        <end position="405"/>
    </location>
</feature>
<sequence length="524" mass="58371">MSNVIQLNLQTIAAISAEPFGVVHFGSTRKIPETKGYVDQVTESFRGMDSTYSLSKDEIQLQQLPLESATCIDFSTQASSSVRRYPVFTSSWHDFPCELRSNAFFTRTSNYISLHSYPFSEDSSNNQNSNLLLHSIDGQGQRSFNFSTFEDLFPTSDFTVAVSKTSPADDLSHWFSSLPDESITSSAMKLCNSLSHAAGLIPVVNLNGHNSSKNMSENCPTYSLQSSIKDAFYCIGKEKCTEISGIDELFYSFKEDPVCKRPEDHNENLNCFSSVSISEFDDQVSSNAERRKIENYLQSQHQVKFQGFPTFDGQMKPLKPIYNPCKRIILEPNNGTCTKEAGSLIGDSSRMNTGNSYSPMRNEECLQTVKKKAKPGTRPRPKDRQMIQDRIAELRELIPNGDKRSDYGLSSGSRGPGQMLIEGCILEIAKIVRGFGLLILKGVMEIRETKIWAHFIVEAEGNQHVTRLEIFPSLIPLLQIMSPSEANASDGYDSITKSGAFLSENNQPVVSLPVNLADTFQYAS</sequence>
<name>A0AAD1ZLP4_9LAMI</name>